<feature type="compositionally biased region" description="Polar residues" evidence="1">
    <location>
        <begin position="173"/>
        <end position="182"/>
    </location>
</feature>
<gene>
    <name evidence="3" type="ORF">PBRA_002103</name>
    <name evidence="4" type="ORF">PLBR_LOCUS439</name>
</gene>
<protein>
    <recommendedName>
        <fullName evidence="7">Secreted protein</fullName>
    </recommendedName>
</protein>
<evidence type="ECO:0000256" key="1">
    <source>
        <dbReference type="SAM" id="MobiDB-lite"/>
    </source>
</evidence>
<dbReference type="EMBL" id="CDSF01000112">
    <property type="protein sequence ID" value="CEP01497.1"/>
    <property type="molecule type" value="Genomic_DNA"/>
</dbReference>
<sequence>MLYLRAALVIVVVAVTVGAVCSNDLQRVYNARLLELRTETAKLHCLTIAKETVRNMKSGQRKNLNRMIKAQTGVVEMLDKEVRAALTELVAVRRAKQAASQDTRPLPQSRDDVHVSVPVKLEERRIKVDENTLIDLADEALMQGACVDKELLIAAAEDDVGHRNEESDPVQRLSGTVEPQQGTEFDRDDVIGEPVLHTKDVKYVQNYFDIDAPMGAHSDLQSNDAIVTDDDATSIAGIDDDLDSVSIESPIDHSIACGDWDLVPGSDDDGAGGWTLV</sequence>
<dbReference type="Proteomes" id="UP000290189">
    <property type="component" value="Unassembled WGS sequence"/>
</dbReference>
<evidence type="ECO:0000313" key="4">
    <source>
        <dbReference type="EMBL" id="SPQ93224.1"/>
    </source>
</evidence>
<evidence type="ECO:0000313" key="6">
    <source>
        <dbReference type="Proteomes" id="UP000290189"/>
    </source>
</evidence>
<feature type="signal peptide" evidence="2">
    <location>
        <begin position="1"/>
        <end position="22"/>
    </location>
</feature>
<dbReference type="EMBL" id="OVEO01000001">
    <property type="protein sequence ID" value="SPQ93224.1"/>
    <property type="molecule type" value="Genomic_DNA"/>
</dbReference>
<proteinExistence type="predicted"/>
<reference evidence="3 5" key="1">
    <citation type="submission" date="2015-02" db="EMBL/GenBank/DDBJ databases">
        <authorList>
            <person name="Chooi Y.-H."/>
        </authorList>
    </citation>
    <scope>NUCLEOTIDE SEQUENCE [LARGE SCALE GENOMIC DNA]</scope>
    <source>
        <strain evidence="3">E3</strain>
    </source>
</reference>
<geneLocation type="mitochondrion" evidence="4"/>
<accession>A0A0G4J1U7</accession>
<evidence type="ECO:0000313" key="3">
    <source>
        <dbReference type="EMBL" id="CEP01497.1"/>
    </source>
</evidence>
<keyword evidence="2" id="KW-0732">Signal</keyword>
<feature type="chain" id="PRO_5036293197" description="Secreted protein" evidence="2">
    <location>
        <begin position="23"/>
        <end position="277"/>
    </location>
</feature>
<name>A0A0G4J1U7_PLABS</name>
<dbReference type="AlphaFoldDB" id="A0A0G4J1U7"/>
<evidence type="ECO:0000256" key="2">
    <source>
        <dbReference type="SAM" id="SignalP"/>
    </source>
</evidence>
<keyword evidence="4" id="KW-0496">Mitochondrion</keyword>
<organism evidence="3 5">
    <name type="scientific">Plasmodiophora brassicae</name>
    <name type="common">Clubroot disease agent</name>
    <dbReference type="NCBI Taxonomy" id="37360"/>
    <lineage>
        <taxon>Eukaryota</taxon>
        <taxon>Sar</taxon>
        <taxon>Rhizaria</taxon>
        <taxon>Endomyxa</taxon>
        <taxon>Phytomyxea</taxon>
        <taxon>Plasmodiophorida</taxon>
        <taxon>Plasmodiophoridae</taxon>
        <taxon>Plasmodiophora</taxon>
    </lineage>
</organism>
<evidence type="ECO:0008006" key="7">
    <source>
        <dbReference type="Google" id="ProtNLM"/>
    </source>
</evidence>
<feature type="region of interest" description="Disordered" evidence="1">
    <location>
        <begin position="160"/>
        <end position="182"/>
    </location>
</feature>
<keyword evidence="5" id="KW-1185">Reference proteome</keyword>
<dbReference type="Proteomes" id="UP000039324">
    <property type="component" value="Unassembled WGS sequence"/>
</dbReference>
<evidence type="ECO:0000313" key="5">
    <source>
        <dbReference type="Proteomes" id="UP000039324"/>
    </source>
</evidence>
<reference evidence="4 6" key="2">
    <citation type="submission" date="2018-03" db="EMBL/GenBank/DDBJ databases">
        <authorList>
            <person name="Fogelqvist J."/>
        </authorList>
    </citation>
    <scope>NUCLEOTIDE SEQUENCE [LARGE SCALE GENOMIC DNA]</scope>
</reference>